<dbReference type="InterPro" id="IPR006195">
    <property type="entry name" value="aa-tRNA-synth_II"/>
</dbReference>
<evidence type="ECO:0000256" key="3">
    <source>
        <dbReference type="ARBA" id="ARBA00012815"/>
    </source>
</evidence>
<protein>
    <recommendedName>
        <fullName evidence="4 9">Histidine--tRNA ligase</fullName>
        <ecNumber evidence="3 9">6.1.1.21</ecNumber>
    </recommendedName>
</protein>
<evidence type="ECO:0000259" key="11">
    <source>
        <dbReference type="PROSITE" id="PS50862"/>
    </source>
</evidence>
<dbReference type="GO" id="GO:0005524">
    <property type="term" value="F:ATP binding"/>
    <property type="evidence" value="ECO:0007669"/>
    <property type="project" value="UniProtKB-KW"/>
</dbReference>
<evidence type="ECO:0000256" key="6">
    <source>
        <dbReference type="ARBA" id="ARBA00022840"/>
    </source>
</evidence>
<keyword evidence="7" id="KW-0648">Protein biosynthesis</keyword>
<evidence type="ECO:0000256" key="7">
    <source>
        <dbReference type="ARBA" id="ARBA00022917"/>
    </source>
</evidence>
<reference evidence="12" key="2">
    <citation type="journal article" date="2021" name="PeerJ">
        <title>Extensive microbial diversity within the chicken gut microbiome revealed by metagenomics and culture.</title>
        <authorList>
            <person name="Gilroy R."/>
            <person name="Ravi A."/>
            <person name="Getino M."/>
            <person name="Pursley I."/>
            <person name="Horton D.L."/>
            <person name="Alikhan N.F."/>
            <person name="Baker D."/>
            <person name="Gharbi K."/>
            <person name="Hall N."/>
            <person name="Watson M."/>
            <person name="Adriaenssens E.M."/>
            <person name="Foster-Nyarko E."/>
            <person name="Jarju S."/>
            <person name="Secka A."/>
            <person name="Antonio M."/>
            <person name="Oren A."/>
            <person name="Chaudhuri R.R."/>
            <person name="La Ragione R."/>
            <person name="Hildebrand F."/>
            <person name="Pallen M.J."/>
        </authorList>
    </citation>
    <scope>NUCLEOTIDE SEQUENCE</scope>
    <source>
        <strain evidence="12">CHK121-14286</strain>
    </source>
</reference>
<dbReference type="GO" id="GO:0005829">
    <property type="term" value="C:cytosol"/>
    <property type="evidence" value="ECO:0007669"/>
    <property type="project" value="TreeGrafter"/>
</dbReference>
<keyword evidence="12" id="KW-0436">Ligase</keyword>
<evidence type="ECO:0000256" key="5">
    <source>
        <dbReference type="ARBA" id="ARBA00022741"/>
    </source>
</evidence>
<feature type="binding site" evidence="10">
    <location>
        <position position="280"/>
    </location>
    <ligand>
        <name>L-histidine</name>
        <dbReference type="ChEBI" id="CHEBI:57595"/>
    </ligand>
</feature>
<dbReference type="NCBIfam" id="TIGR00442">
    <property type="entry name" value="hisS"/>
    <property type="match status" value="1"/>
</dbReference>
<feature type="domain" description="Aminoacyl-transfer RNA synthetases class-II family profile" evidence="11">
    <location>
        <begin position="1"/>
        <end position="335"/>
    </location>
</feature>
<feature type="binding site" evidence="10">
    <location>
        <position position="119"/>
    </location>
    <ligand>
        <name>L-histidine</name>
        <dbReference type="ChEBI" id="CHEBI:57595"/>
    </ligand>
</feature>
<evidence type="ECO:0000256" key="8">
    <source>
        <dbReference type="ARBA" id="ARBA00047639"/>
    </source>
</evidence>
<dbReference type="Pfam" id="PF13393">
    <property type="entry name" value="tRNA-synt_His"/>
    <property type="match status" value="1"/>
</dbReference>
<dbReference type="GO" id="GO:0006427">
    <property type="term" value="P:histidyl-tRNA aminoacylation"/>
    <property type="evidence" value="ECO:0007669"/>
    <property type="project" value="UniProtKB-UniRule"/>
</dbReference>
<evidence type="ECO:0000256" key="4">
    <source>
        <dbReference type="ARBA" id="ARBA00017399"/>
    </source>
</evidence>
<dbReference type="GO" id="GO:0004821">
    <property type="term" value="F:histidine-tRNA ligase activity"/>
    <property type="evidence" value="ECO:0007669"/>
    <property type="project" value="UniProtKB-UniRule"/>
</dbReference>
<proteinExistence type="inferred from homology"/>
<dbReference type="PIRSF" id="PIRSF001549">
    <property type="entry name" value="His-tRNA_synth"/>
    <property type="match status" value="1"/>
</dbReference>
<feature type="binding site" evidence="10">
    <location>
        <position position="133"/>
    </location>
    <ligand>
        <name>L-histidine</name>
        <dbReference type="ChEBI" id="CHEBI:57595"/>
    </ligand>
</feature>
<evidence type="ECO:0000256" key="1">
    <source>
        <dbReference type="ARBA" id="ARBA00008226"/>
    </source>
</evidence>
<evidence type="ECO:0000256" key="10">
    <source>
        <dbReference type="PIRSR" id="PIRSR001549-1"/>
    </source>
</evidence>
<dbReference type="GO" id="GO:0003723">
    <property type="term" value="F:RNA binding"/>
    <property type="evidence" value="ECO:0007669"/>
    <property type="project" value="TreeGrafter"/>
</dbReference>
<sequence length="413" mass="45934">MLPKTPTKGMRDFLPKEFALRQHILSTIQKTYESFGFNRIETPSVENLALLTSKQGGDNEKLIFKILKRGEKLENAAADDLCDLGLRYDLTVPLARFYANNVGQLPSVFKAIQMDNVWRADRPQRGRFRQFVQCDIDIIGEPSNLAETDLIIATTSALANLGFNDVTVRISDRRLLNALAEYCGFTEEQKPSVFIALDKLDKIGVVGVLQEVEAIALGKSENFINFISIITASSNPFEACVEQLGSYLPEEVKNNLQEILYVTNNCIKNGKVVFDVTLVRGMGYYTGTIYEISVEGMTSSVGGGGRYDKMIGKITGNDVPACGFSIGFERIALLMQERGVAFQNNGGVAVLIDKKTDAKQLLDVQQACAHLRERGRVSVLRKIKNIAFQVKQLKESGYAEIYEYGNGSFRKFD</sequence>
<dbReference type="PANTHER" id="PTHR11476:SF7">
    <property type="entry name" value="HISTIDINE--TRNA LIGASE"/>
    <property type="match status" value="1"/>
</dbReference>
<evidence type="ECO:0000256" key="2">
    <source>
        <dbReference type="ARBA" id="ARBA00011738"/>
    </source>
</evidence>
<dbReference type="EC" id="6.1.1.21" evidence="3 9"/>
<dbReference type="AlphaFoldDB" id="A0A9D1E4N1"/>
<accession>A0A9D1E4N1</accession>
<dbReference type="SUPFAM" id="SSF55681">
    <property type="entry name" value="Class II aaRS and biotin synthetases"/>
    <property type="match status" value="1"/>
</dbReference>
<dbReference type="CDD" id="cd00773">
    <property type="entry name" value="HisRS-like_core"/>
    <property type="match status" value="1"/>
</dbReference>
<comment type="subunit">
    <text evidence="2">Homodimer.</text>
</comment>
<keyword evidence="5" id="KW-0547">Nucleotide-binding</keyword>
<dbReference type="InterPro" id="IPR045864">
    <property type="entry name" value="aa-tRNA-synth_II/BPL/LPL"/>
</dbReference>
<comment type="catalytic activity">
    <reaction evidence="8">
        <text>tRNA(His) + L-histidine + ATP = L-histidyl-tRNA(His) + AMP + diphosphate + H(+)</text>
        <dbReference type="Rhea" id="RHEA:17313"/>
        <dbReference type="Rhea" id="RHEA-COMP:9665"/>
        <dbReference type="Rhea" id="RHEA-COMP:9689"/>
        <dbReference type="ChEBI" id="CHEBI:15378"/>
        <dbReference type="ChEBI" id="CHEBI:30616"/>
        <dbReference type="ChEBI" id="CHEBI:33019"/>
        <dbReference type="ChEBI" id="CHEBI:57595"/>
        <dbReference type="ChEBI" id="CHEBI:78442"/>
        <dbReference type="ChEBI" id="CHEBI:78527"/>
        <dbReference type="ChEBI" id="CHEBI:456215"/>
        <dbReference type="EC" id="6.1.1.21"/>
    </reaction>
</comment>
<feature type="binding site" evidence="10">
    <location>
        <position position="137"/>
    </location>
    <ligand>
        <name>L-histidine</name>
        <dbReference type="ChEBI" id="CHEBI:57595"/>
    </ligand>
</feature>
<feature type="binding site" evidence="10">
    <location>
        <begin position="89"/>
        <end position="91"/>
    </location>
    <ligand>
        <name>L-histidine</name>
        <dbReference type="ChEBI" id="CHEBI:57595"/>
    </ligand>
</feature>
<dbReference type="PROSITE" id="PS50862">
    <property type="entry name" value="AA_TRNA_LIGASE_II"/>
    <property type="match status" value="1"/>
</dbReference>
<evidence type="ECO:0000313" key="12">
    <source>
        <dbReference type="EMBL" id="HIR66206.1"/>
    </source>
</evidence>
<dbReference type="InterPro" id="IPR041715">
    <property type="entry name" value="HisRS-like_core"/>
</dbReference>
<gene>
    <name evidence="12" type="primary">hisS</name>
    <name evidence="12" type="ORF">IAC95_04950</name>
</gene>
<dbReference type="EMBL" id="DVHL01000041">
    <property type="protein sequence ID" value="HIR66206.1"/>
    <property type="molecule type" value="Genomic_DNA"/>
</dbReference>
<dbReference type="InterPro" id="IPR015807">
    <property type="entry name" value="His-tRNA-ligase"/>
</dbReference>
<evidence type="ECO:0000313" key="13">
    <source>
        <dbReference type="Proteomes" id="UP000824200"/>
    </source>
</evidence>
<name>A0A9D1E4N1_9BACT</name>
<dbReference type="Proteomes" id="UP000824200">
    <property type="component" value="Unassembled WGS sequence"/>
</dbReference>
<comment type="caution">
    <text evidence="12">The sequence shown here is derived from an EMBL/GenBank/DDBJ whole genome shotgun (WGS) entry which is preliminary data.</text>
</comment>
<reference evidence="12" key="1">
    <citation type="submission" date="2020-10" db="EMBL/GenBank/DDBJ databases">
        <authorList>
            <person name="Gilroy R."/>
        </authorList>
    </citation>
    <scope>NUCLEOTIDE SEQUENCE</scope>
    <source>
        <strain evidence="12">CHK121-14286</strain>
    </source>
</reference>
<dbReference type="PANTHER" id="PTHR11476">
    <property type="entry name" value="HISTIDYL-TRNA SYNTHETASE"/>
    <property type="match status" value="1"/>
</dbReference>
<dbReference type="Gene3D" id="3.30.930.10">
    <property type="entry name" value="Bira Bifunctional Protein, Domain 2"/>
    <property type="match status" value="1"/>
</dbReference>
<organism evidence="12 13">
    <name type="scientific">Candidatus Fimimonas gallinarum</name>
    <dbReference type="NCBI Taxonomy" id="2840821"/>
    <lineage>
        <taxon>Bacteria</taxon>
        <taxon>Pseudomonadati</taxon>
        <taxon>Myxococcota</taxon>
        <taxon>Myxococcia</taxon>
        <taxon>Myxococcales</taxon>
        <taxon>Cystobacterineae</taxon>
        <taxon>Myxococcaceae</taxon>
        <taxon>Myxococcaceae incertae sedis</taxon>
        <taxon>Candidatus Fimimonas</taxon>
    </lineage>
</organism>
<keyword evidence="6" id="KW-0067">ATP-binding</keyword>
<comment type="similarity">
    <text evidence="1">Belongs to the class-II aminoacyl-tRNA synthetase family.</text>
</comment>
<feature type="binding site" evidence="10">
    <location>
        <begin position="284"/>
        <end position="285"/>
    </location>
    <ligand>
        <name>L-histidine</name>
        <dbReference type="ChEBI" id="CHEBI:57595"/>
    </ligand>
</feature>
<evidence type="ECO:0000256" key="9">
    <source>
        <dbReference type="NCBIfam" id="TIGR00442"/>
    </source>
</evidence>
<dbReference type="InterPro" id="IPR004516">
    <property type="entry name" value="HisRS/HisZ"/>
</dbReference>